<dbReference type="AlphaFoldDB" id="A0A318KMA0"/>
<gene>
    <name evidence="7" type="ORF">DES51_10990</name>
</gene>
<comment type="caution">
    <text evidence="7">The sequence shown here is derived from an EMBL/GenBank/DDBJ whole genome shotgun (WGS) entry which is preliminary data.</text>
</comment>
<keyword evidence="3 6" id="KW-0812">Transmembrane</keyword>
<keyword evidence="5 6" id="KW-0472">Membrane</keyword>
<evidence type="ECO:0000256" key="6">
    <source>
        <dbReference type="SAM" id="Phobius"/>
    </source>
</evidence>
<keyword evidence="4 6" id="KW-1133">Transmembrane helix</keyword>
<feature type="transmembrane region" description="Helical" evidence="6">
    <location>
        <begin position="179"/>
        <end position="202"/>
    </location>
</feature>
<feature type="transmembrane region" description="Helical" evidence="6">
    <location>
        <begin position="149"/>
        <end position="167"/>
    </location>
</feature>
<dbReference type="Proteomes" id="UP000247612">
    <property type="component" value="Unassembled WGS sequence"/>
</dbReference>
<feature type="transmembrane region" description="Helical" evidence="6">
    <location>
        <begin position="214"/>
        <end position="242"/>
    </location>
</feature>
<evidence type="ECO:0000256" key="1">
    <source>
        <dbReference type="ARBA" id="ARBA00004651"/>
    </source>
</evidence>
<dbReference type="RefSeq" id="WP_022939035.1">
    <property type="nucleotide sequence ID" value="NZ_CABKRQ010000007.1"/>
</dbReference>
<dbReference type="EMBL" id="QJKH01000009">
    <property type="protein sequence ID" value="PXX77838.1"/>
    <property type="molecule type" value="Genomic_DNA"/>
</dbReference>
<evidence type="ECO:0000256" key="5">
    <source>
        <dbReference type="ARBA" id="ARBA00023136"/>
    </source>
</evidence>
<feature type="transmembrane region" description="Helical" evidence="6">
    <location>
        <begin position="80"/>
        <end position="102"/>
    </location>
</feature>
<evidence type="ECO:0000256" key="3">
    <source>
        <dbReference type="ARBA" id="ARBA00022692"/>
    </source>
</evidence>
<feature type="transmembrane region" description="Helical" evidence="6">
    <location>
        <begin position="21"/>
        <end position="47"/>
    </location>
</feature>
<feature type="transmembrane region" description="Helical" evidence="6">
    <location>
        <begin position="123"/>
        <end position="143"/>
    </location>
</feature>
<evidence type="ECO:0000256" key="4">
    <source>
        <dbReference type="ARBA" id="ARBA00022989"/>
    </source>
</evidence>
<dbReference type="PIRSF" id="PIRSF035875">
    <property type="entry name" value="RNase_BN"/>
    <property type="match status" value="1"/>
</dbReference>
<accession>A0A318KMA0</accession>
<keyword evidence="2" id="KW-1003">Cell membrane</keyword>
<dbReference type="STRING" id="1034346.GCA_000313565_02751"/>
<keyword evidence="8" id="KW-1185">Reference proteome</keyword>
<dbReference type="InterPro" id="IPR017039">
    <property type="entry name" value="Virul_fac_BrkB"/>
</dbReference>
<dbReference type="Pfam" id="PF03631">
    <property type="entry name" value="Virul_fac_BrkB"/>
    <property type="match status" value="1"/>
</dbReference>
<name>A0A318KMA0_9FIRM</name>
<dbReference type="GO" id="GO:0005886">
    <property type="term" value="C:plasma membrane"/>
    <property type="evidence" value="ECO:0007669"/>
    <property type="project" value="UniProtKB-SubCell"/>
</dbReference>
<reference evidence="7 8" key="1">
    <citation type="submission" date="2018-05" db="EMBL/GenBank/DDBJ databases">
        <title>Genomic Encyclopedia of Type Strains, Phase IV (KMG-IV): sequencing the most valuable type-strain genomes for metagenomic binning, comparative biology and taxonomic classification.</title>
        <authorList>
            <person name="Goeker M."/>
        </authorList>
    </citation>
    <scope>NUCLEOTIDE SEQUENCE [LARGE SCALE GENOMIC DNA]</scope>
    <source>
        <strain evidence="7 8">JC118</strain>
    </source>
</reference>
<evidence type="ECO:0000313" key="8">
    <source>
        <dbReference type="Proteomes" id="UP000247612"/>
    </source>
</evidence>
<sequence>MNKIRKLIEQFTSFEGSLFCYSLSFSFLLALAPALTIFVMLFVIFYLDPQIIIEFGTKFLPADYITPYVDFILSKEVSGLVPLITTLAISMWLASRSIYSFLLVSAQHEEITYPKWSIRIKSLIVSLVLCGYVIASIYALILLGTWLPYLMPAGVCAILLIAFILFYRTISFEKKELSYGAVGGLFATISISGVGYLFFYIVNRFTSYSLVYGPLASLVVLLLSIYVISSIIYFGYLLNVVFEDKTEHPRMKAAGLFDFCTSVHEGVQGFLENKFMKK</sequence>
<comment type="subcellular location">
    <subcellularLocation>
        <location evidence="1">Cell membrane</location>
        <topology evidence="1">Multi-pass membrane protein</topology>
    </subcellularLocation>
</comment>
<proteinExistence type="predicted"/>
<evidence type="ECO:0000313" key="7">
    <source>
        <dbReference type="EMBL" id="PXX77838.1"/>
    </source>
</evidence>
<organism evidence="7 8">
    <name type="scientific">Dielma fastidiosa</name>
    <dbReference type="NCBI Taxonomy" id="1034346"/>
    <lineage>
        <taxon>Bacteria</taxon>
        <taxon>Bacillati</taxon>
        <taxon>Bacillota</taxon>
        <taxon>Erysipelotrichia</taxon>
        <taxon>Erysipelotrichales</taxon>
        <taxon>Erysipelotrichaceae</taxon>
        <taxon>Dielma</taxon>
    </lineage>
</organism>
<protein>
    <submittedName>
        <fullName evidence="7">Membrane protein</fullName>
    </submittedName>
</protein>
<evidence type="ECO:0000256" key="2">
    <source>
        <dbReference type="ARBA" id="ARBA00022475"/>
    </source>
</evidence>